<name>A0ABD1AVB2_CARAN</name>
<dbReference type="Pfam" id="PF00078">
    <property type="entry name" value="RVT_1"/>
    <property type="match status" value="1"/>
</dbReference>
<dbReference type="PANTHER" id="PTHR24559">
    <property type="entry name" value="TRANSPOSON TY3-I GAG-POL POLYPROTEIN"/>
    <property type="match status" value="1"/>
</dbReference>
<organism evidence="2 3">
    <name type="scientific">Cardamine amara subsp. amara</name>
    <dbReference type="NCBI Taxonomy" id="228776"/>
    <lineage>
        <taxon>Eukaryota</taxon>
        <taxon>Viridiplantae</taxon>
        <taxon>Streptophyta</taxon>
        <taxon>Embryophyta</taxon>
        <taxon>Tracheophyta</taxon>
        <taxon>Spermatophyta</taxon>
        <taxon>Magnoliopsida</taxon>
        <taxon>eudicotyledons</taxon>
        <taxon>Gunneridae</taxon>
        <taxon>Pentapetalae</taxon>
        <taxon>rosids</taxon>
        <taxon>malvids</taxon>
        <taxon>Brassicales</taxon>
        <taxon>Brassicaceae</taxon>
        <taxon>Cardamineae</taxon>
        <taxon>Cardamine</taxon>
    </lineage>
</organism>
<dbReference type="InterPro" id="IPR000477">
    <property type="entry name" value="RT_dom"/>
</dbReference>
<evidence type="ECO:0000313" key="2">
    <source>
        <dbReference type="EMBL" id="KAL1210692.1"/>
    </source>
</evidence>
<sequence length="110" mass="12526">MEVYIDDMLVKSLKLEDHIPQLKECFETLNKYGMKLNPAKCSFGVASGEFWATRSTDKCLPFLWDDSCEEAFKQLKSYLSEPPILSKPVVGETLYLYVSVSTDCNKRCLG</sequence>
<proteinExistence type="predicted"/>
<evidence type="ECO:0000259" key="1">
    <source>
        <dbReference type="PROSITE" id="PS50878"/>
    </source>
</evidence>
<accession>A0ABD1AVB2</accession>
<protein>
    <recommendedName>
        <fullName evidence="1">Reverse transcriptase domain-containing protein</fullName>
    </recommendedName>
</protein>
<dbReference type="SUPFAM" id="SSF56672">
    <property type="entry name" value="DNA/RNA polymerases"/>
    <property type="match status" value="1"/>
</dbReference>
<dbReference type="PANTHER" id="PTHR24559:SF431">
    <property type="entry name" value="RNA-DIRECTED DNA POLYMERASE HOMOLOG"/>
    <property type="match status" value="1"/>
</dbReference>
<feature type="domain" description="Reverse transcriptase" evidence="1">
    <location>
        <begin position="1"/>
        <end position="56"/>
    </location>
</feature>
<evidence type="ECO:0000313" key="3">
    <source>
        <dbReference type="Proteomes" id="UP001558713"/>
    </source>
</evidence>
<dbReference type="InterPro" id="IPR043502">
    <property type="entry name" value="DNA/RNA_pol_sf"/>
</dbReference>
<dbReference type="AlphaFoldDB" id="A0ABD1AVB2"/>
<keyword evidence="3" id="KW-1185">Reference proteome</keyword>
<dbReference type="InterPro" id="IPR043128">
    <property type="entry name" value="Rev_trsase/Diguanyl_cyclase"/>
</dbReference>
<gene>
    <name evidence="2" type="ORF">V5N11_030325</name>
</gene>
<dbReference type="Gene3D" id="3.30.70.270">
    <property type="match status" value="1"/>
</dbReference>
<dbReference type="EMBL" id="JBANAX010000393">
    <property type="protein sequence ID" value="KAL1210692.1"/>
    <property type="molecule type" value="Genomic_DNA"/>
</dbReference>
<dbReference type="InterPro" id="IPR053134">
    <property type="entry name" value="RNA-dir_DNA_polymerase"/>
</dbReference>
<dbReference type="PROSITE" id="PS50878">
    <property type="entry name" value="RT_POL"/>
    <property type="match status" value="1"/>
</dbReference>
<reference evidence="2 3" key="1">
    <citation type="submission" date="2024-04" db="EMBL/GenBank/DDBJ databases">
        <title>Genome assembly C_amara_ONT_v2.</title>
        <authorList>
            <person name="Yant L."/>
            <person name="Moore C."/>
            <person name="Slenker M."/>
        </authorList>
    </citation>
    <scope>NUCLEOTIDE SEQUENCE [LARGE SCALE GENOMIC DNA]</scope>
    <source>
        <tissue evidence="2">Leaf</tissue>
    </source>
</reference>
<dbReference type="Proteomes" id="UP001558713">
    <property type="component" value="Unassembled WGS sequence"/>
</dbReference>
<comment type="caution">
    <text evidence="2">The sequence shown here is derived from an EMBL/GenBank/DDBJ whole genome shotgun (WGS) entry which is preliminary data.</text>
</comment>